<evidence type="ECO:0000256" key="5">
    <source>
        <dbReference type="ARBA" id="ARBA00022842"/>
    </source>
</evidence>
<organism evidence="6">
    <name type="scientific">Sesamum latifolium</name>
    <dbReference type="NCBI Taxonomy" id="2727402"/>
    <lineage>
        <taxon>Eukaryota</taxon>
        <taxon>Viridiplantae</taxon>
        <taxon>Streptophyta</taxon>
        <taxon>Embryophyta</taxon>
        <taxon>Tracheophyta</taxon>
        <taxon>Spermatophyta</taxon>
        <taxon>Magnoliopsida</taxon>
        <taxon>eudicotyledons</taxon>
        <taxon>Gunneridae</taxon>
        <taxon>Pentapetalae</taxon>
        <taxon>asterids</taxon>
        <taxon>lamiids</taxon>
        <taxon>Lamiales</taxon>
        <taxon>Pedaliaceae</taxon>
        <taxon>Sesamum</taxon>
    </lineage>
</organism>
<name>A0AAW2YCU8_9LAMI</name>
<reference evidence="6" key="1">
    <citation type="submission" date="2020-06" db="EMBL/GenBank/DDBJ databases">
        <authorList>
            <person name="Li T."/>
            <person name="Hu X."/>
            <person name="Zhang T."/>
            <person name="Song X."/>
            <person name="Zhang H."/>
            <person name="Dai N."/>
            <person name="Sheng W."/>
            <person name="Hou X."/>
            <person name="Wei L."/>
        </authorList>
    </citation>
    <scope>NUCLEOTIDE SEQUENCE</scope>
    <source>
        <strain evidence="6">KEN1</strain>
        <tissue evidence="6">Leaf</tissue>
    </source>
</reference>
<comment type="similarity">
    <text evidence="1">Belongs to the methyltransferase superfamily. Type-7 methyltransferase family.</text>
</comment>
<protein>
    <submittedName>
        <fullName evidence="6">Loganic acid O-methyltransferase</fullName>
    </submittedName>
</protein>
<accession>A0AAW2YCU8</accession>
<dbReference type="AlphaFoldDB" id="A0AAW2YCU8"/>
<reference evidence="6" key="2">
    <citation type="journal article" date="2024" name="Plant">
        <title>Genomic evolution and insights into agronomic trait innovations of Sesamum species.</title>
        <authorList>
            <person name="Miao H."/>
            <person name="Wang L."/>
            <person name="Qu L."/>
            <person name="Liu H."/>
            <person name="Sun Y."/>
            <person name="Le M."/>
            <person name="Wang Q."/>
            <person name="Wei S."/>
            <person name="Zheng Y."/>
            <person name="Lin W."/>
            <person name="Duan Y."/>
            <person name="Cao H."/>
            <person name="Xiong S."/>
            <person name="Wang X."/>
            <person name="Wei L."/>
            <person name="Li C."/>
            <person name="Ma Q."/>
            <person name="Ju M."/>
            <person name="Zhao R."/>
            <person name="Li G."/>
            <person name="Mu C."/>
            <person name="Tian Q."/>
            <person name="Mei H."/>
            <person name="Zhang T."/>
            <person name="Gao T."/>
            <person name="Zhang H."/>
        </authorList>
    </citation>
    <scope>NUCLEOTIDE SEQUENCE</scope>
    <source>
        <strain evidence="6">KEN1</strain>
    </source>
</reference>
<dbReference type="EMBL" id="JACGWN010000001">
    <property type="protein sequence ID" value="KAL0463508.1"/>
    <property type="molecule type" value="Genomic_DNA"/>
</dbReference>
<evidence type="ECO:0000256" key="2">
    <source>
        <dbReference type="ARBA" id="ARBA00022603"/>
    </source>
</evidence>
<evidence type="ECO:0000256" key="1">
    <source>
        <dbReference type="ARBA" id="ARBA00007967"/>
    </source>
</evidence>
<keyword evidence="5" id="KW-0460">Magnesium</keyword>
<evidence type="ECO:0000256" key="4">
    <source>
        <dbReference type="ARBA" id="ARBA00022723"/>
    </source>
</evidence>
<dbReference type="InterPro" id="IPR005299">
    <property type="entry name" value="MeTrfase_7"/>
</dbReference>
<dbReference type="InterPro" id="IPR042086">
    <property type="entry name" value="MeTrfase_capping"/>
</dbReference>
<dbReference type="GO" id="GO:0032259">
    <property type="term" value="P:methylation"/>
    <property type="evidence" value="ECO:0007669"/>
    <property type="project" value="UniProtKB-KW"/>
</dbReference>
<dbReference type="PANTHER" id="PTHR31009">
    <property type="entry name" value="S-ADENOSYL-L-METHIONINE:CARBOXYL METHYLTRANSFERASE FAMILY PROTEIN"/>
    <property type="match status" value="1"/>
</dbReference>
<dbReference type="GO" id="GO:0046872">
    <property type="term" value="F:metal ion binding"/>
    <property type="evidence" value="ECO:0007669"/>
    <property type="project" value="UniProtKB-KW"/>
</dbReference>
<gene>
    <name evidence="6" type="ORF">Slati_0238400</name>
</gene>
<dbReference type="GO" id="GO:0008168">
    <property type="term" value="F:methyltransferase activity"/>
    <property type="evidence" value="ECO:0007669"/>
    <property type="project" value="UniProtKB-KW"/>
</dbReference>
<keyword evidence="3" id="KW-0808">Transferase</keyword>
<dbReference type="Gene3D" id="1.10.1200.270">
    <property type="entry name" value="Methyltransferase, alpha-helical capping domain"/>
    <property type="match status" value="1"/>
</dbReference>
<keyword evidence="2" id="KW-0489">Methyltransferase</keyword>
<dbReference type="SUPFAM" id="SSF53335">
    <property type="entry name" value="S-adenosyl-L-methionine-dependent methyltransferases"/>
    <property type="match status" value="1"/>
</dbReference>
<dbReference type="InterPro" id="IPR029063">
    <property type="entry name" value="SAM-dependent_MTases_sf"/>
</dbReference>
<evidence type="ECO:0000256" key="3">
    <source>
        <dbReference type="ARBA" id="ARBA00022679"/>
    </source>
</evidence>
<sequence length="381" mass="42902">MEKMSSKKGKLDIMGNGLLPRRTLDLYAMNAGDGPRSYVQNSSYQRGVVDIAKPIIEEEIARKLDIKHPSPTNPNGFWVADFGCSTGHNSFPAMQIITQAIYRKHASSGLITSQIPEFFVFFNDVITNDFNTLFTSLPPRRHYTAIRVPGDFHSRLLPESSLHFAYSSWALHWLTQVPKEVVERDSLAWNNRAILYTRDRKEVCDAYLNQYAKDIEAFLEARAVEMVSGGLMALLVPAVPAFWNPETEYTIPSDLNLLGSCLVDMAKKGRFSEAKVDSFNLPFYFTTPKQLKAILGRSHSFSIERLEILNNPGKHALPSVNAHAAFYRAVIEGLLADHFGSDIIDELFDLYMEKLAASPVFLNPDNDKSIVILAVLKRRLD</sequence>
<keyword evidence="4" id="KW-0479">Metal-binding</keyword>
<dbReference type="Pfam" id="PF03492">
    <property type="entry name" value="Methyltransf_7"/>
    <property type="match status" value="1"/>
</dbReference>
<dbReference type="Gene3D" id="3.40.50.150">
    <property type="entry name" value="Vaccinia Virus protein VP39"/>
    <property type="match status" value="1"/>
</dbReference>
<comment type="caution">
    <text evidence="6">The sequence shown here is derived from an EMBL/GenBank/DDBJ whole genome shotgun (WGS) entry which is preliminary data.</text>
</comment>
<proteinExistence type="inferred from homology"/>
<evidence type="ECO:0000313" key="6">
    <source>
        <dbReference type="EMBL" id="KAL0463508.1"/>
    </source>
</evidence>